<organism evidence="1 2">
    <name type="scientific">Athelia psychrophila</name>
    <dbReference type="NCBI Taxonomy" id="1759441"/>
    <lineage>
        <taxon>Eukaryota</taxon>
        <taxon>Fungi</taxon>
        <taxon>Dikarya</taxon>
        <taxon>Basidiomycota</taxon>
        <taxon>Agaricomycotina</taxon>
        <taxon>Agaricomycetes</taxon>
        <taxon>Agaricomycetidae</taxon>
        <taxon>Atheliales</taxon>
        <taxon>Atheliaceae</taxon>
        <taxon>Athelia</taxon>
    </lineage>
</organism>
<dbReference type="EMBL" id="KV417481">
    <property type="protein sequence ID" value="KZP33975.1"/>
    <property type="molecule type" value="Genomic_DNA"/>
</dbReference>
<name>A0A166WPS2_9AGAM</name>
<proteinExistence type="predicted"/>
<evidence type="ECO:0000313" key="1">
    <source>
        <dbReference type="EMBL" id="KZP33975.1"/>
    </source>
</evidence>
<dbReference type="Proteomes" id="UP000076532">
    <property type="component" value="Unassembled WGS sequence"/>
</dbReference>
<keyword evidence="2" id="KW-1185">Reference proteome</keyword>
<protein>
    <submittedName>
        <fullName evidence="1">Uncharacterized protein</fullName>
    </submittedName>
</protein>
<gene>
    <name evidence="1" type="ORF">FIBSPDRAFT_847107</name>
</gene>
<dbReference type="AlphaFoldDB" id="A0A166WPS2"/>
<accession>A0A166WPS2</accession>
<reference evidence="1 2" key="1">
    <citation type="journal article" date="2016" name="Mol. Biol. Evol.">
        <title>Comparative Genomics of Early-Diverging Mushroom-Forming Fungi Provides Insights into the Origins of Lignocellulose Decay Capabilities.</title>
        <authorList>
            <person name="Nagy L.G."/>
            <person name="Riley R."/>
            <person name="Tritt A."/>
            <person name="Adam C."/>
            <person name="Daum C."/>
            <person name="Floudas D."/>
            <person name="Sun H."/>
            <person name="Yadav J.S."/>
            <person name="Pangilinan J."/>
            <person name="Larsson K.H."/>
            <person name="Matsuura K."/>
            <person name="Barry K."/>
            <person name="Labutti K."/>
            <person name="Kuo R."/>
            <person name="Ohm R.A."/>
            <person name="Bhattacharya S.S."/>
            <person name="Shirouzu T."/>
            <person name="Yoshinaga Y."/>
            <person name="Martin F.M."/>
            <person name="Grigoriev I.V."/>
            <person name="Hibbett D.S."/>
        </authorList>
    </citation>
    <scope>NUCLEOTIDE SEQUENCE [LARGE SCALE GENOMIC DNA]</scope>
    <source>
        <strain evidence="1 2">CBS 109695</strain>
    </source>
</reference>
<sequence>MSYREVTELDRVESRTTVRGGCAYILSAVQAPTRTIGRNPTPMIIQSVTWLGPTRF</sequence>
<evidence type="ECO:0000313" key="2">
    <source>
        <dbReference type="Proteomes" id="UP000076532"/>
    </source>
</evidence>